<dbReference type="PANTHER" id="PTHR42718:SF46">
    <property type="entry name" value="BLR6921 PROTEIN"/>
    <property type="match status" value="1"/>
</dbReference>
<feature type="transmembrane region" description="Helical" evidence="7">
    <location>
        <begin position="261"/>
        <end position="285"/>
    </location>
</feature>
<feature type="transmembrane region" description="Helical" evidence="7">
    <location>
        <begin position="422"/>
        <end position="440"/>
    </location>
</feature>
<dbReference type="InterPro" id="IPR036259">
    <property type="entry name" value="MFS_trans_sf"/>
</dbReference>
<comment type="subcellular location">
    <subcellularLocation>
        <location evidence="1">Cell membrane</location>
        <topology evidence="1">Multi-pass membrane protein</topology>
    </subcellularLocation>
</comment>
<feature type="transmembrane region" description="Helical" evidence="7">
    <location>
        <begin position="350"/>
        <end position="369"/>
    </location>
</feature>
<evidence type="ECO:0000256" key="1">
    <source>
        <dbReference type="ARBA" id="ARBA00004651"/>
    </source>
</evidence>
<feature type="transmembrane region" description="Helical" evidence="7">
    <location>
        <begin position="77"/>
        <end position="94"/>
    </location>
</feature>
<dbReference type="InterPro" id="IPR005829">
    <property type="entry name" value="Sugar_transporter_CS"/>
</dbReference>
<evidence type="ECO:0000256" key="6">
    <source>
        <dbReference type="ARBA" id="ARBA00023136"/>
    </source>
</evidence>
<evidence type="ECO:0000256" key="3">
    <source>
        <dbReference type="ARBA" id="ARBA00022475"/>
    </source>
</evidence>
<feature type="transmembrane region" description="Helical" evidence="7">
    <location>
        <begin position="44"/>
        <end position="65"/>
    </location>
</feature>
<organism evidence="9 10">
    <name type="scientific">Paenibacillus naphthalenovorans</name>
    <dbReference type="NCBI Taxonomy" id="162209"/>
    <lineage>
        <taxon>Bacteria</taxon>
        <taxon>Bacillati</taxon>
        <taxon>Bacillota</taxon>
        <taxon>Bacilli</taxon>
        <taxon>Bacillales</taxon>
        <taxon>Paenibacillaceae</taxon>
        <taxon>Paenibacillus</taxon>
    </lineage>
</organism>
<evidence type="ECO:0000313" key="10">
    <source>
        <dbReference type="Proteomes" id="UP000061660"/>
    </source>
</evidence>
<dbReference type="SUPFAM" id="SSF103473">
    <property type="entry name" value="MFS general substrate transporter"/>
    <property type="match status" value="1"/>
</dbReference>
<evidence type="ECO:0000259" key="8">
    <source>
        <dbReference type="PROSITE" id="PS50850"/>
    </source>
</evidence>
<feature type="transmembrane region" description="Helical" evidence="7">
    <location>
        <begin position="325"/>
        <end position="344"/>
    </location>
</feature>
<evidence type="ECO:0000256" key="5">
    <source>
        <dbReference type="ARBA" id="ARBA00022989"/>
    </source>
</evidence>
<dbReference type="CDD" id="cd17321">
    <property type="entry name" value="MFS_MMR_MDR_like"/>
    <property type="match status" value="1"/>
</dbReference>
<reference evidence="9 10" key="2">
    <citation type="journal article" date="2016" name="Genome Announc.">
        <title>Complete Genome Sequences of Two Interactive Moderate Thermophiles, Paenibacillus napthalenovorans 32O-Y and Paenibacillus sp. 32O-W.</title>
        <authorList>
            <person name="Butler R.R.III."/>
            <person name="Wang J."/>
            <person name="Stark B.C."/>
            <person name="Pombert J.F."/>
        </authorList>
    </citation>
    <scope>NUCLEOTIDE SEQUENCE [LARGE SCALE GENOMIC DNA]</scope>
    <source>
        <strain evidence="9 10">32O-Y</strain>
    </source>
</reference>
<keyword evidence="10" id="KW-1185">Reference proteome</keyword>
<feature type="transmembrane region" description="Helical" evidence="7">
    <location>
        <begin position="222"/>
        <end position="240"/>
    </location>
</feature>
<keyword evidence="2" id="KW-0813">Transport</keyword>
<keyword evidence="5 7" id="KW-1133">Transmembrane helix</keyword>
<accession>A0A0U2VVT1</accession>
<keyword evidence="3" id="KW-1003">Cell membrane</keyword>
<dbReference type="STRING" id="162209.IJ22_32300"/>
<keyword evidence="4 7" id="KW-0812">Transmembrane</keyword>
<dbReference type="Pfam" id="PF07690">
    <property type="entry name" value="MFS_1"/>
    <property type="match status" value="1"/>
</dbReference>
<feature type="transmembrane region" description="Helical" evidence="7">
    <location>
        <begin position="100"/>
        <end position="123"/>
    </location>
</feature>
<dbReference type="Gene3D" id="1.20.1250.20">
    <property type="entry name" value="MFS general substrate transporter like domains"/>
    <property type="match status" value="1"/>
</dbReference>
<gene>
    <name evidence="9" type="ORF">IJ22_32300</name>
</gene>
<dbReference type="PANTHER" id="PTHR42718">
    <property type="entry name" value="MAJOR FACILITATOR SUPERFAMILY MULTIDRUG TRANSPORTER MFSC"/>
    <property type="match status" value="1"/>
</dbReference>
<dbReference type="Proteomes" id="UP000061660">
    <property type="component" value="Chromosome"/>
</dbReference>
<dbReference type="InterPro" id="IPR011701">
    <property type="entry name" value="MFS"/>
</dbReference>
<reference evidence="10" key="1">
    <citation type="submission" date="2015-12" db="EMBL/GenBank/DDBJ databases">
        <title>Complete genome sequences of two moderately thermophilic Paenibacillus species.</title>
        <authorList>
            <person name="Butler R.III."/>
            <person name="Wang J."/>
            <person name="Stark B.C."/>
            <person name="Pombert J.-F."/>
        </authorList>
    </citation>
    <scope>NUCLEOTIDE SEQUENCE [LARGE SCALE GENOMIC DNA]</scope>
    <source>
        <strain evidence="10">32O-Y</strain>
    </source>
</reference>
<dbReference type="OrthoDB" id="102502at2"/>
<keyword evidence="6 7" id="KW-0472">Membrane</keyword>
<evidence type="ECO:0000256" key="7">
    <source>
        <dbReference type="SAM" id="Phobius"/>
    </source>
</evidence>
<dbReference type="GO" id="GO:0022857">
    <property type="term" value="F:transmembrane transporter activity"/>
    <property type="evidence" value="ECO:0007669"/>
    <property type="project" value="InterPro"/>
</dbReference>
<dbReference type="InterPro" id="IPR020846">
    <property type="entry name" value="MFS_dom"/>
</dbReference>
<evidence type="ECO:0000256" key="2">
    <source>
        <dbReference type="ARBA" id="ARBA00022448"/>
    </source>
</evidence>
<feature type="transmembrane region" description="Helical" evidence="7">
    <location>
        <begin position="297"/>
        <end position="318"/>
    </location>
</feature>
<protein>
    <submittedName>
        <fullName evidence="9">MFS transporter</fullName>
    </submittedName>
</protein>
<dbReference type="AlphaFoldDB" id="A0A0U2VVT1"/>
<dbReference type="PROSITE" id="PS00216">
    <property type="entry name" value="SUGAR_TRANSPORT_1"/>
    <property type="match status" value="1"/>
</dbReference>
<evidence type="ECO:0000313" key="9">
    <source>
        <dbReference type="EMBL" id="ALS23591.1"/>
    </source>
</evidence>
<dbReference type="PRINTS" id="PR01036">
    <property type="entry name" value="TCRTETB"/>
</dbReference>
<dbReference type="RefSeq" id="WP_062409494.1">
    <property type="nucleotide sequence ID" value="NZ_CP013652.1"/>
</dbReference>
<dbReference type="EMBL" id="CP013652">
    <property type="protein sequence ID" value="ALS23591.1"/>
    <property type="molecule type" value="Genomic_DNA"/>
</dbReference>
<feature type="transmembrane region" description="Helical" evidence="7">
    <location>
        <begin position="135"/>
        <end position="158"/>
    </location>
</feature>
<feature type="domain" description="Major facilitator superfamily (MFS) profile" evidence="8">
    <location>
        <begin position="11"/>
        <end position="445"/>
    </location>
</feature>
<sequence length="452" mass="49785">MEQSEKKRRLLIIAVALGFILNPLNTTMISVAFSRLQDDFGLSFADISWLISTYYLASAIGQPVLGKLSDMFGRKRMFILGLLLVTASSMLAPLSPGFHWLLAFRFVQAIGTSAVFPSGMSMIRSVVTENQARALGILSVFSSTSAAFGPSIGGFLIHYGDWPAIFLINFPVILVSLILAVKVMPADTQQPVNMKIDSWGIVQFSLLVLVWLLFLLSVSSGGQWWLLGAGMALGYLFYRFELRQPQPFIDVHFLKSNPHVTLIYIQNILVNIVFYSITFGIPMYLQTARHFDTQETGLSMLFLSGFAVVITPLAARWLDAKGSRYPLFVGTLTVILGMLLLMTVQDGSGLTWFFVALSFLGMSTGLNNLGLQTVLYSFVSMEETGIASGLLMTSRYIGTIFSSSLLGNVFGTEIASKELHSMALICAVIGGLMLILTVRLHRVKREAPSFFR</sequence>
<dbReference type="Gene3D" id="1.20.1720.10">
    <property type="entry name" value="Multidrug resistance protein D"/>
    <property type="match status" value="1"/>
</dbReference>
<feature type="transmembrane region" description="Helical" evidence="7">
    <location>
        <begin position="390"/>
        <end position="410"/>
    </location>
</feature>
<evidence type="ECO:0000256" key="4">
    <source>
        <dbReference type="ARBA" id="ARBA00022692"/>
    </source>
</evidence>
<dbReference type="PATRIC" id="fig|162209.4.peg.3450"/>
<dbReference type="GO" id="GO:0005886">
    <property type="term" value="C:plasma membrane"/>
    <property type="evidence" value="ECO:0007669"/>
    <property type="project" value="UniProtKB-SubCell"/>
</dbReference>
<dbReference type="PROSITE" id="PS50850">
    <property type="entry name" value="MFS"/>
    <property type="match status" value="1"/>
</dbReference>
<feature type="transmembrane region" description="Helical" evidence="7">
    <location>
        <begin position="164"/>
        <end position="184"/>
    </location>
</feature>
<proteinExistence type="predicted"/>
<dbReference type="KEGG" id="pnp:IJ22_32300"/>
<feature type="transmembrane region" description="Helical" evidence="7">
    <location>
        <begin position="196"/>
        <end position="216"/>
    </location>
</feature>
<name>A0A0U2VVT1_9BACL</name>